<dbReference type="PANTHER" id="PTHR47123:SF3">
    <property type="entry name" value="DUF295 DOMAIN-CONTAINING PROTEIN"/>
    <property type="match status" value="1"/>
</dbReference>
<dbReference type="Pfam" id="PF03478">
    <property type="entry name" value="Beta-prop_KIB1-4"/>
    <property type="match status" value="1"/>
</dbReference>
<evidence type="ECO:0000313" key="3">
    <source>
        <dbReference type="Proteomes" id="UP000796880"/>
    </source>
</evidence>
<organism evidence="2 3">
    <name type="scientific">Rhamnella rubrinervis</name>
    <dbReference type="NCBI Taxonomy" id="2594499"/>
    <lineage>
        <taxon>Eukaryota</taxon>
        <taxon>Viridiplantae</taxon>
        <taxon>Streptophyta</taxon>
        <taxon>Embryophyta</taxon>
        <taxon>Tracheophyta</taxon>
        <taxon>Spermatophyta</taxon>
        <taxon>Magnoliopsida</taxon>
        <taxon>eudicotyledons</taxon>
        <taxon>Gunneridae</taxon>
        <taxon>Pentapetalae</taxon>
        <taxon>rosids</taxon>
        <taxon>fabids</taxon>
        <taxon>Rosales</taxon>
        <taxon>Rhamnaceae</taxon>
        <taxon>rhamnoid group</taxon>
        <taxon>Rhamneae</taxon>
        <taxon>Rhamnella</taxon>
    </lineage>
</organism>
<dbReference type="OrthoDB" id="638130at2759"/>
<sequence length="439" mass="50618">MDSSAPSRWSTLENQILQGITKRLDCIRTQILMLRAVCSAWRSIVSIPPNTFSPKGSTLKLPSPNNSFYDLNHHEACCLLKESTIYYVEPLTEVPGDPKNSMKYWFVRIEETESGKVRLMDPLSRLTKKNFSDINRYNLSRLTDKNFSDINHWQMLPMKRCKIKTFIPVINLLNYRVTEVIKTYDLVGASFYNWSSDLRVNFSLIKKVVVGYDSNSKFSVMALYNHEELEVWKMDENEWVQLNYGSERKFFQDISYQNGSFYAVDDRKSIIAVDLSSLEVTLVVPPMADDITILCFQKYYLVNSLGDLYLIQYPEPSIEDHVDVNSNDHTFDLEVYKLNEEQGKWISVNSLGNQVMFVGDGCSFSVSATEFVGLKGNCIFKVKESRSHGHVGDFQIWNASLSDLEDQTAAHPLRFATGWLRSFWPPPTWLKVDVEERVE</sequence>
<gene>
    <name evidence="2" type="ORF">FNV43_RR06482</name>
</gene>
<accession>A0A8K0HDI0</accession>
<dbReference type="InterPro" id="IPR051304">
    <property type="entry name" value="SCF_F-box_domain"/>
</dbReference>
<evidence type="ECO:0000313" key="2">
    <source>
        <dbReference type="EMBL" id="KAF3450401.1"/>
    </source>
</evidence>
<dbReference type="AlphaFoldDB" id="A0A8K0HDI0"/>
<keyword evidence="3" id="KW-1185">Reference proteome</keyword>
<proteinExistence type="predicted"/>
<dbReference type="PANTHER" id="PTHR47123">
    <property type="entry name" value="F-BOX PROTEIN SKIP23"/>
    <property type="match status" value="1"/>
</dbReference>
<dbReference type="Proteomes" id="UP000796880">
    <property type="component" value="Unassembled WGS sequence"/>
</dbReference>
<comment type="caution">
    <text evidence="2">The sequence shown here is derived from an EMBL/GenBank/DDBJ whole genome shotgun (WGS) entry which is preliminary data.</text>
</comment>
<name>A0A8K0HDI0_9ROSA</name>
<protein>
    <recommendedName>
        <fullName evidence="1">KIB1-4 beta-propeller domain-containing protein</fullName>
    </recommendedName>
</protein>
<evidence type="ECO:0000259" key="1">
    <source>
        <dbReference type="Pfam" id="PF03478"/>
    </source>
</evidence>
<dbReference type="InterPro" id="IPR005174">
    <property type="entry name" value="KIB1-4_b-propeller"/>
</dbReference>
<feature type="domain" description="KIB1-4 beta-propeller" evidence="1">
    <location>
        <begin position="104"/>
        <end position="383"/>
    </location>
</feature>
<reference evidence="2" key="1">
    <citation type="submission" date="2020-03" db="EMBL/GenBank/DDBJ databases">
        <title>A high-quality chromosome-level genome assembly of a woody plant with both climbing and erect habits, Rhamnella rubrinervis.</title>
        <authorList>
            <person name="Lu Z."/>
            <person name="Yang Y."/>
            <person name="Zhu X."/>
            <person name="Sun Y."/>
        </authorList>
    </citation>
    <scope>NUCLEOTIDE SEQUENCE</scope>
    <source>
        <strain evidence="2">BYM</strain>
        <tissue evidence="2">Leaf</tissue>
    </source>
</reference>
<dbReference type="EMBL" id="VOIH02000003">
    <property type="protein sequence ID" value="KAF3450401.1"/>
    <property type="molecule type" value="Genomic_DNA"/>
</dbReference>